<dbReference type="Proteomes" id="UP000308230">
    <property type="component" value="Unassembled WGS sequence"/>
</dbReference>
<proteinExistence type="predicted"/>
<organism evidence="1 2">
    <name type="scientific">Exobacillus caeni</name>
    <dbReference type="NCBI Taxonomy" id="2574798"/>
    <lineage>
        <taxon>Bacteria</taxon>
        <taxon>Bacillati</taxon>
        <taxon>Bacillota</taxon>
        <taxon>Bacilli</taxon>
        <taxon>Bacillales</taxon>
        <taxon>Guptibacillaceae</taxon>
        <taxon>Exobacillus</taxon>
    </lineage>
</organism>
<accession>A0A5R9F0V7</accession>
<name>A0A5R9F0V7_9BACL</name>
<dbReference type="AlphaFoldDB" id="A0A5R9F0V7"/>
<comment type="caution">
    <text evidence="1">The sequence shown here is derived from an EMBL/GenBank/DDBJ whole genome shotgun (WGS) entry which is preliminary data.</text>
</comment>
<keyword evidence="2" id="KW-1185">Reference proteome</keyword>
<protein>
    <submittedName>
        <fullName evidence="1">Uncharacterized protein</fullName>
    </submittedName>
</protein>
<dbReference type="EMBL" id="SWLG01000013">
    <property type="protein sequence ID" value="TLS36066.1"/>
    <property type="molecule type" value="Genomic_DNA"/>
</dbReference>
<gene>
    <name evidence="1" type="ORF">FCL54_16885</name>
</gene>
<evidence type="ECO:0000313" key="2">
    <source>
        <dbReference type="Proteomes" id="UP000308230"/>
    </source>
</evidence>
<reference evidence="1 2" key="1">
    <citation type="submission" date="2019-04" db="EMBL/GenBank/DDBJ databases">
        <title>Bacillus caeni sp. nov., a bacterium isolated from mangrove sediment.</title>
        <authorList>
            <person name="Huang H."/>
            <person name="Mo K."/>
            <person name="Hu Y."/>
        </authorList>
    </citation>
    <scope>NUCLEOTIDE SEQUENCE [LARGE SCALE GENOMIC DNA]</scope>
    <source>
        <strain evidence="1 2">HB172195</strain>
    </source>
</reference>
<dbReference type="RefSeq" id="WP_138127940.1">
    <property type="nucleotide sequence ID" value="NZ_SWLG01000013.1"/>
</dbReference>
<sequence length="281" mass="33067">MKVTWKQGVLILLLAIVGLFLFDRFSEHIFTVDRAFVNEEMKLPDGETMLIKEVVVRHFRYNQEEFEDFDYESPWYYEQKWMPYTLQNYLAMADYFFSDPNYKKDSGEVIIRGIVTGKYPKQDSKNSSVNITAKADDAWLSSSGSGAQFANTMKNYYIKDFSFTINEKSFDYENLTIKLPSGKTIDLTNKDFTRKRVFDVTHNLDKQKIPLNPSMIDNTPFINAETKKSIEKLTSEYIKTYKGHDDVFRTTLHLKNDESLELYLYLSKEGKWELIQKIHEE</sequence>
<evidence type="ECO:0000313" key="1">
    <source>
        <dbReference type="EMBL" id="TLS36066.1"/>
    </source>
</evidence>